<evidence type="ECO:0000313" key="5">
    <source>
        <dbReference type="EMBL" id="RUL56488.1"/>
    </source>
</evidence>
<dbReference type="PANTHER" id="PTHR37293:SF7">
    <property type="entry name" value="HYPOTHETICAL PHAGE PROTEIN"/>
    <property type="match status" value="1"/>
</dbReference>
<evidence type="ECO:0000259" key="4">
    <source>
        <dbReference type="Pfam" id="PF09681"/>
    </source>
</evidence>
<evidence type="ECO:0000259" key="3">
    <source>
        <dbReference type="Pfam" id="PF07261"/>
    </source>
</evidence>
<dbReference type="Pfam" id="PF09681">
    <property type="entry name" value="Phage_rep_org_N"/>
    <property type="match status" value="1"/>
</dbReference>
<feature type="region of interest" description="Disordered" evidence="2">
    <location>
        <begin position="124"/>
        <end position="153"/>
    </location>
</feature>
<comment type="similarity">
    <text evidence="1">Belongs to the DnaB/DnaD family.</text>
</comment>
<reference evidence="5 6" key="1">
    <citation type="submission" date="2018-12" db="EMBL/GenBank/DDBJ databases">
        <title>Lysinibacillus antri sp. nov., isolated from a cave soil.</title>
        <authorList>
            <person name="Narsing Rao M.P."/>
            <person name="Zhang H."/>
            <person name="Dong Z.-Y."/>
            <person name="Niu X.-K."/>
            <person name="Zhang K."/>
            <person name="Fang B.-Z."/>
            <person name="Kang Y.-Q."/>
            <person name="Xiao M."/>
            <person name="Li W.-J."/>
        </authorList>
    </citation>
    <scope>NUCLEOTIDE SEQUENCE [LARGE SCALE GENOMIC DNA]</scope>
    <source>
        <strain evidence="5 6">SYSU K30002</strain>
    </source>
</reference>
<dbReference type="InterPro" id="IPR053162">
    <property type="entry name" value="DnaD"/>
</dbReference>
<dbReference type="NCBIfam" id="TIGR01714">
    <property type="entry name" value="phage_rep_org_N"/>
    <property type="match status" value="1"/>
</dbReference>
<accession>A0A3S0PA51</accession>
<comment type="caution">
    <text evidence="5">The sequence shown here is derived from an EMBL/GenBank/DDBJ whole genome shotgun (WGS) entry which is preliminary data.</text>
</comment>
<evidence type="ECO:0000256" key="1">
    <source>
        <dbReference type="ARBA" id="ARBA00093462"/>
    </source>
</evidence>
<gene>
    <name evidence="5" type="ORF">EK386_02325</name>
</gene>
<name>A0A3S0PA51_9BACI</name>
<dbReference type="PANTHER" id="PTHR37293">
    <property type="entry name" value="PHAGE REPLICATION PROTEIN-RELATED"/>
    <property type="match status" value="1"/>
</dbReference>
<dbReference type="InterPro" id="IPR010056">
    <property type="entry name" value="Phage_rep_org__N"/>
</dbReference>
<proteinExistence type="inferred from homology"/>
<evidence type="ECO:0000313" key="6">
    <source>
        <dbReference type="Proteomes" id="UP000287910"/>
    </source>
</evidence>
<evidence type="ECO:0008006" key="7">
    <source>
        <dbReference type="Google" id="ProtNLM"/>
    </source>
</evidence>
<dbReference type="Pfam" id="PF07261">
    <property type="entry name" value="DnaB_2"/>
    <property type="match status" value="1"/>
</dbReference>
<dbReference type="InterPro" id="IPR006343">
    <property type="entry name" value="DnaB/C_C"/>
</dbReference>
<dbReference type="Gene3D" id="1.10.10.630">
    <property type="entry name" value="DnaD domain-like"/>
    <property type="match status" value="1"/>
</dbReference>
<evidence type="ECO:0000256" key="2">
    <source>
        <dbReference type="SAM" id="MobiDB-lite"/>
    </source>
</evidence>
<dbReference type="Proteomes" id="UP000287910">
    <property type="component" value="Unassembled WGS sequence"/>
</dbReference>
<dbReference type="EMBL" id="RYYR01000002">
    <property type="protein sequence ID" value="RUL56488.1"/>
    <property type="molecule type" value="Genomic_DNA"/>
</dbReference>
<protein>
    <recommendedName>
        <fullName evidence="7">DnaD domain protein</fullName>
    </recommendedName>
</protein>
<feature type="compositionally biased region" description="Polar residues" evidence="2">
    <location>
        <begin position="276"/>
        <end position="285"/>
    </location>
</feature>
<dbReference type="SUPFAM" id="SSF158499">
    <property type="entry name" value="DnaD domain-like"/>
    <property type="match status" value="1"/>
</dbReference>
<dbReference type="AlphaFoldDB" id="A0A3S0PA51"/>
<feature type="compositionally biased region" description="Basic and acidic residues" evidence="2">
    <location>
        <begin position="286"/>
        <end position="297"/>
    </location>
</feature>
<dbReference type="RefSeq" id="WP_126657405.1">
    <property type="nucleotide sequence ID" value="NZ_RYYR01000002.1"/>
</dbReference>
<sequence>MASISWIKLKTDMFDDEKIKLIERMPEGDTILIVWIKLLTYAGKANCNGYIMIAEDIPMNIEEMAIIFNRPLEKVRYAIQVLQRYRMLEIDENEQFYISNWEKHQNIDGMERVRKLNAERNKKYRERKKQGALQAPAEEPQKHDDVSVTSRDETDLDKDLDLDIDIDKEKETDIDKDKKDIKKNVCLSSSQSPSIDMNFLLIQDTFRNLIREPKPQDLSKMDEALEFYETSLILEAIKAAKGKGKTFSYALGILDNWRTEDDIKTYDDWKVKKGARSQNGKQSVRQNHEETSSSLDEFYRQLERDKQAWGG</sequence>
<feature type="domain" description="Phage replisome organiser N-terminal" evidence="4">
    <location>
        <begin position="6"/>
        <end position="126"/>
    </location>
</feature>
<feature type="region of interest" description="Disordered" evidence="2">
    <location>
        <begin position="274"/>
        <end position="297"/>
    </location>
</feature>
<feature type="compositionally biased region" description="Basic and acidic residues" evidence="2">
    <location>
        <begin position="139"/>
        <end position="153"/>
    </location>
</feature>
<organism evidence="5 6">
    <name type="scientific">Lysinibacillus antri</name>
    <dbReference type="NCBI Taxonomy" id="2498145"/>
    <lineage>
        <taxon>Bacteria</taxon>
        <taxon>Bacillati</taxon>
        <taxon>Bacillota</taxon>
        <taxon>Bacilli</taxon>
        <taxon>Bacillales</taxon>
        <taxon>Bacillaceae</taxon>
        <taxon>Lysinibacillus</taxon>
    </lineage>
</organism>
<feature type="domain" description="DnaB/C C-terminal" evidence="3">
    <location>
        <begin position="208"/>
        <end position="270"/>
    </location>
</feature>
<dbReference type="InterPro" id="IPR034829">
    <property type="entry name" value="DnaD-like_sf"/>
</dbReference>
<keyword evidence="6" id="KW-1185">Reference proteome</keyword>